<proteinExistence type="inferred from homology"/>
<evidence type="ECO:0000313" key="12">
    <source>
        <dbReference type="RefSeq" id="XP_010448296.1"/>
    </source>
</evidence>
<evidence type="ECO:0000256" key="2">
    <source>
        <dbReference type="ARBA" id="ARBA00005167"/>
    </source>
</evidence>
<keyword evidence="6" id="KW-0060">Ascorbate biosynthesis</keyword>
<reference evidence="11" key="1">
    <citation type="journal article" date="2014" name="Nat. Commun.">
        <title>The emerging biofuel crop Camelina sativa retains a highly undifferentiated hexaploid genome structure.</title>
        <authorList>
            <person name="Kagale S."/>
            <person name="Koh C."/>
            <person name="Nixon J."/>
            <person name="Bollina V."/>
            <person name="Clarke W.E."/>
            <person name="Tuteja R."/>
            <person name="Spillane C."/>
            <person name="Robinson S.J."/>
            <person name="Links M.G."/>
            <person name="Clarke C."/>
            <person name="Higgins E.E."/>
            <person name="Huebert T."/>
            <person name="Sharpe A.G."/>
            <person name="Parkin I.A."/>
        </authorList>
    </citation>
    <scope>NUCLEOTIDE SEQUENCE [LARGE SCALE GENOMIC DNA]</scope>
    <source>
        <strain evidence="11">cv. DH55</strain>
    </source>
</reference>
<keyword evidence="11" id="KW-1185">Reference proteome</keyword>
<evidence type="ECO:0000256" key="6">
    <source>
        <dbReference type="ARBA" id="ARBA00022644"/>
    </source>
</evidence>
<dbReference type="InterPro" id="IPR007828">
    <property type="entry name" value="Inositol_oxygenase"/>
</dbReference>
<evidence type="ECO:0000256" key="5">
    <source>
        <dbReference type="ARBA" id="ARBA00022490"/>
    </source>
</evidence>
<keyword evidence="7 10" id="KW-0479">Metal-binding</keyword>
<evidence type="ECO:0000256" key="7">
    <source>
        <dbReference type="ARBA" id="ARBA00022723"/>
    </source>
</evidence>
<comment type="subcellular location">
    <subcellularLocation>
        <location evidence="1 10">Cytoplasm</location>
    </subcellularLocation>
</comment>
<reference evidence="12" key="2">
    <citation type="submission" date="2025-08" db="UniProtKB">
        <authorList>
            <consortium name="RefSeq"/>
        </authorList>
    </citation>
    <scope>IDENTIFICATION</scope>
    <source>
        <tissue evidence="12">Leaf</tissue>
    </source>
</reference>
<evidence type="ECO:0000256" key="10">
    <source>
        <dbReference type="RuleBase" id="RU367039"/>
    </source>
</evidence>
<evidence type="ECO:0000256" key="1">
    <source>
        <dbReference type="ARBA" id="ARBA00004496"/>
    </source>
</evidence>
<keyword evidence="8 10" id="KW-0560">Oxidoreductase</keyword>
<organism evidence="11 12">
    <name type="scientific">Camelina sativa</name>
    <name type="common">False flax</name>
    <name type="synonym">Myagrum sativum</name>
    <dbReference type="NCBI Taxonomy" id="90675"/>
    <lineage>
        <taxon>Eukaryota</taxon>
        <taxon>Viridiplantae</taxon>
        <taxon>Streptophyta</taxon>
        <taxon>Embryophyta</taxon>
        <taxon>Tracheophyta</taxon>
        <taxon>Spermatophyta</taxon>
        <taxon>Magnoliopsida</taxon>
        <taxon>eudicotyledons</taxon>
        <taxon>Gunneridae</taxon>
        <taxon>Pentapetalae</taxon>
        <taxon>rosids</taxon>
        <taxon>malvids</taxon>
        <taxon>Brassicales</taxon>
        <taxon>Brassicaceae</taxon>
        <taxon>Camelineae</taxon>
        <taxon>Camelina</taxon>
    </lineage>
</organism>
<comment type="similarity">
    <text evidence="3 10">Belongs to the myo-inositol oxygenase family.</text>
</comment>
<evidence type="ECO:0000313" key="11">
    <source>
        <dbReference type="Proteomes" id="UP000694864"/>
    </source>
</evidence>
<dbReference type="EC" id="1.13.99.1" evidence="4 10"/>
<comment type="cofactor">
    <cofactor evidence="10">
        <name>Fe cation</name>
        <dbReference type="ChEBI" id="CHEBI:24875"/>
    </cofactor>
    <text evidence="10">Binds 2 iron ions per subunit.</text>
</comment>
<name>A0ABM0UYT6_CAMSA</name>
<dbReference type="GeneID" id="104730781"/>
<dbReference type="Proteomes" id="UP000694864">
    <property type="component" value="Chromosome 12"/>
</dbReference>
<sequence>MRAEYGKLDKKVMSIWECCELLNEVVDESDPDLDEPQIQHLLQSAEAIRKDYPNDDWLHLTALIHGKFDLGKVRNLPQFGGLPQWAVVGDTFPLGCAFDESNVHHKTEAFNMSNSSISNIATEGDEAFLAPEMNAFGRQFRDYDVESERQKSVEEFYRLQHINQTVDFVTKMRAEYGKLDKKVMSIWECCELLNEVVDESDPDLDEPQIQHLLQSAEAIRKDYPNEDWLHLTALIHDLGKVITLPQFGGLPQWAVVGDTFPVGCAFDESNVHHKYFMENQDFHNKNYNTKNGIYSQGCGLNNVMMSWGHDDYMYMVVKENGSTLPSAGQFIIRYHSFYPLHTAGEYTHLMNEEDKENLKWLHVFNKYDLYSKSKVHIDVEKVKPYYMSLIKKYFPENLRW</sequence>
<evidence type="ECO:0000256" key="8">
    <source>
        <dbReference type="ARBA" id="ARBA00023002"/>
    </source>
</evidence>
<dbReference type="Pfam" id="PF05153">
    <property type="entry name" value="MIOX"/>
    <property type="match status" value="2"/>
</dbReference>
<accession>A0ABM0UYT6</accession>
<protein>
    <recommendedName>
        <fullName evidence="4 10">Inositol oxygenase</fullName>
        <ecNumber evidence="4 10">1.13.99.1</ecNumber>
    </recommendedName>
    <alternativeName>
        <fullName evidence="10">Myo-inositol oxygenase</fullName>
    </alternativeName>
</protein>
<keyword evidence="9 10" id="KW-0408">Iron</keyword>
<dbReference type="RefSeq" id="XP_010448296.1">
    <property type="nucleotide sequence ID" value="XM_010449994.2"/>
</dbReference>
<dbReference type="SUPFAM" id="SSF109604">
    <property type="entry name" value="HD-domain/PDEase-like"/>
    <property type="match status" value="2"/>
</dbReference>
<evidence type="ECO:0000256" key="4">
    <source>
        <dbReference type="ARBA" id="ARBA00011919"/>
    </source>
</evidence>
<evidence type="ECO:0000256" key="9">
    <source>
        <dbReference type="ARBA" id="ARBA00023004"/>
    </source>
</evidence>
<comment type="catalytic activity">
    <reaction evidence="10">
        <text>myo-inositol + O2 = D-glucuronate + H2O + H(+)</text>
        <dbReference type="Rhea" id="RHEA:23696"/>
        <dbReference type="ChEBI" id="CHEBI:15377"/>
        <dbReference type="ChEBI" id="CHEBI:15378"/>
        <dbReference type="ChEBI" id="CHEBI:15379"/>
        <dbReference type="ChEBI" id="CHEBI:17268"/>
        <dbReference type="ChEBI" id="CHEBI:58720"/>
        <dbReference type="EC" id="1.13.99.1"/>
    </reaction>
</comment>
<dbReference type="PANTHER" id="PTHR12588">
    <property type="entry name" value="MYOINOSITOL OXYGENASE"/>
    <property type="match status" value="1"/>
</dbReference>
<evidence type="ECO:0000256" key="3">
    <source>
        <dbReference type="ARBA" id="ARBA00005286"/>
    </source>
</evidence>
<dbReference type="PANTHER" id="PTHR12588:SF4">
    <property type="entry name" value="INOSITOL OXYGENASE 4"/>
    <property type="match status" value="1"/>
</dbReference>
<keyword evidence="5 10" id="KW-0963">Cytoplasm</keyword>
<comment type="pathway">
    <text evidence="2 10">Polyol metabolism; myo-inositol degradation into D-glucuronate; D-glucuronate from myo-inositol: step 1/1.</text>
</comment>
<gene>
    <name evidence="12" type="primary">LOC104730781</name>
</gene>